<dbReference type="AlphaFoldDB" id="A0A448WKA2"/>
<sequence>MILSMALQTASPPRGRGDASALQTSNQAAWTECPAVRSPGDSPYQPQQQRQQTHLTRPQSMALQSSGDTSQAAGCGVLTSASQLELPHLVATVRQAASPQSPGLPLAVHRPQLFVAPRPSKAVIGFANPPSGPLPPGAEGRCATLGRRPRAGQTEGYGLPTSLSQLLYSHESALPAASPLPSGIVCPQPPPSTLLSRSPSLSPRGQGPPEKNTTDRRHGSHSCLTRDAGDSPTGSDEGRSREASLRLCQSAYRFDNLRSRNRLCGSRAEN</sequence>
<proteinExistence type="predicted"/>
<feature type="region of interest" description="Disordered" evidence="1">
    <location>
        <begin position="180"/>
        <end position="243"/>
    </location>
</feature>
<feature type="compositionally biased region" description="Polar residues" evidence="1">
    <location>
        <begin position="1"/>
        <end position="11"/>
    </location>
</feature>
<feature type="compositionally biased region" description="Low complexity" evidence="1">
    <location>
        <begin position="45"/>
        <end position="59"/>
    </location>
</feature>
<feature type="compositionally biased region" description="Polar residues" evidence="1">
    <location>
        <begin position="61"/>
        <end position="72"/>
    </location>
</feature>
<name>A0A448WKA2_9PLAT</name>
<feature type="region of interest" description="Disordered" evidence="1">
    <location>
        <begin position="127"/>
        <end position="158"/>
    </location>
</feature>
<evidence type="ECO:0000313" key="3">
    <source>
        <dbReference type="Proteomes" id="UP000784294"/>
    </source>
</evidence>
<dbReference type="EMBL" id="CAAALY010019123">
    <property type="protein sequence ID" value="VEL13844.1"/>
    <property type="molecule type" value="Genomic_DNA"/>
</dbReference>
<gene>
    <name evidence="2" type="ORF">PXEA_LOCUS7284</name>
</gene>
<feature type="compositionally biased region" description="Low complexity" evidence="1">
    <location>
        <begin position="193"/>
        <end position="209"/>
    </location>
</feature>
<reference evidence="2" key="1">
    <citation type="submission" date="2018-11" db="EMBL/GenBank/DDBJ databases">
        <authorList>
            <consortium name="Pathogen Informatics"/>
        </authorList>
    </citation>
    <scope>NUCLEOTIDE SEQUENCE</scope>
</reference>
<feature type="non-terminal residue" evidence="2">
    <location>
        <position position="270"/>
    </location>
</feature>
<dbReference type="Proteomes" id="UP000784294">
    <property type="component" value="Unassembled WGS sequence"/>
</dbReference>
<protein>
    <submittedName>
        <fullName evidence="2">Uncharacterized protein</fullName>
    </submittedName>
</protein>
<evidence type="ECO:0000256" key="1">
    <source>
        <dbReference type="SAM" id="MobiDB-lite"/>
    </source>
</evidence>
<keyword evidence="3" id="KW-1185">Reference proteome</keyword>
<comment type="caution">
    <text evidence="2">The sequence shown here is derived from an EMBL/GenBank/DDBJ whole genome shotgun (WGS) entry which is preliminary data.</text>
</comment>
<accession>A0A448WKA2</accession>
<feature type="region of interest" description="Disordered" evidence="1">
    <location>
        <begin position="1"/>
        <end position="72"/>
    </location>
</feature>
<organism evidence="2 3">
    <name type="scientific">Protopolystoma xenopodis</name>
    <dbReference type="NCBI Taxonomy" id="117903"/>
    <lineage>
        <taxon>Eukaryota</taxon>
        <taxon>Metazoa</taxon>
        <taxon>Spiralia</taxon>
        <taxon>Lophotrochozoa</taxon>
        <taxon>Platyhelminthes</taxon>
        <taxon>Monogenea</taxon>
        <taxon>Polyopisthocotylea</taxon>
        <taxon>Polystomatidea</taxon>
        <taxon>Polystomatidae</taxon>
        <taxon>Protopolystoma</taxon>
    </lineage>
</organism>
<evidence type="ECO:0000313" key="2">
    <source>
        <dbReference type="EMBL" id="VEL13844.1"/>
    </source>
</evidence>